<evidence type="ECO:0000259" key="3">
    <source>
        <dbReference type="Pfam" id="PF01970"/>
    </source>
</evidence>
<feature type="transmembrane region" description="Helical" evidence="2">
    <location>
        <begin position="170"/>
        <end position="187"/>
    </location>
</feature>
<organism evidence="4 5">
    <name type="scientific">Flaviflexus equikiangi</name>
    <dbReference type="NCBI Taxonomy" id="2758573"/>
    <lineage>
        <taxon>Bacteria</taxon>
        <taxon>Bacillati</taxon>
        <taxon>Actinomycetota</taxon>
        <taxon>Actinomycetes</taxon>
        <taxon>Actinomycetales</taxon>
        <taxon>Actinomycetaceae</taxon>
        <taxon>Flaviflexus</taxon>
    </lineage>
</organism>
<reference evidence="5" key="1">
    <citation type="submission" date="2021-02" db="EMBL/GenBank/DDBJ databases">
        <title>Leucobacter sp. CX169.</title>
        <authorList>
            <person name="Cheng Y."/>
        </authorList>
    </citation>
    <scope>NUCLEOTIDE SEQUENCE [LARGE SCALE GENOMIC DNA]</scope>
    <source>
        <strain evidence="5">JY899</strain>
    </source>
</reference>
<feature type="transmembrane region" description="Helical" evidence="2">
    <location>
        <begin position="391"/>
        <end position="409"/>
    </location>
</feature>
<feature type="transmembrane region" description="Helical" evidence="2">
    <location>
        <begin position="360"/>
        <end position="379"/>
    </location>
</feature>
<keyword evidence="2" id="KW-1133">Transmembrane helix</keyword>
<feature type="domain" description="DUF112" evidence="3">
    <location>
        <begin position="20"/>
        <end position="440"/>
    </location>
</feature>
<dbReference type="RefSeq" id="WP_187996842.1">
    <property type="nucleotide sequence ID" value="NZ_JACEXG010000004.1"/>
</dbReference>
<keyword evidence="2" id="KW-0812">Transmembrane</keyword>
<dbReference type="PANTHER" id="PTHR35342:SF5">
    <property type="entry name" value="TRICARBOXYLIC TRANSPORT PROTEIN"/>
    <property type="match status" value="1"/>
</dbReference>
<feature type="transmembrane region" description="Helical" evidence="2">
    <location>
        <begin position="316"/>
        <end position="340"/>
    </location>
</feature>
<feature type="transmembrane region" description="Helical" evidence="2">
    <location>
        <begin position="146"/>
        <end position="163"/>
    </location>
</feature>
<dbReference type="Proteomes" id="UP000705983">
    <property type="component" value="Unassembled WGS sequence"/>
</dbReference>
<feature type="region of interest" description="Disordered" evidence="1">
    <location>
        <begin position="503"/>
        <end position="545"/>
    </location>
</feature>
<feature type="compositionally biased region" description="Basic and acidic residues" evidence="1">
    <location>
        <begin position="533"/>
        <end position="545"/>
    </location>
</feature>
<keyword evidence="2" id="KW-0472">Membrane</keyword>
<accession>A0ABS2THU8</accession>
<evidence type="ECO:0000256" key="1">
    <source>
        <dbReference type="SAM" id="MobiDB-lite"/>
    </source>
</evidence>
<feature type="transmembrane region" description="Helical" evidence="2">
    <location>
        <begin position="107"/>
        <end position="134"/>
    </location>
</feature>
<feature type="transmembrane region" description="Helical" evidence="2">
    <location>
        <begin position="199"/>
        <end position="219"/>
    </location>
</feature>
<protein>
    <submittedName>
        <fullName evidence="4">Tripartite tricarboxylate transporter permease</fullName>
    </submittedName>
</protein>
<name>A0ABS2THU8_9ACTO</name>
<comment type="caution">
    <text evidence="4">The sequence shown here is derived from an EMBL/GenBank/DDBJ whole genome shotgun (WGS) entry which is preliminary data.</text>
</comment>
<evidence type="ECO:0000313" key="5">
    <source>
        <dbReference type="Proteomes" id="UP000705983"/>
    </source>
</evidence>
<dbReference type="Pfam" id="PF01970">
    <property type="entry name" value="TctA"/>
    <property type="match status" value="1"/>
</dbReference>
<dbReference type="InterPro" id="IPR002823">
    <property type="entry name" value="DUF112_TM"/>
</dbReference>
<keyword evidence="5" id="KW-1185">Reference proteome</keyword>
<feature type="transmembrane region" description="Helical" evidence="2">
    <location>
        <begin position="415"/>
        <end position="445"/>
    </location>
</feature>
<dbReference type="PANTHER" id="PTHR35342">
    <property type="entry name" value="TRICARBOXYLIC TRANSPORT PROTEIN"/>
    <property type="match status" value="1"/>
</dbReference>
<evidence type="ECO:0000313" key="4">
    <source>
        <dbReference type="EMBL" id="MBM9433648.1"/>
    </source>
</evidence>
<sequence>MGDSILGALELVFSDPMNIVVVALAGMFGLVIGAIPGLTATLGAALLVPFTFFMDPVPAIGAIIAMSAMAIFAGDVPGALLRMPGTPSSAAYVEDAYSLTKQGKGAVALGVSLIASVIGGLVGSIILIFLAQVLGRFAMKFSSFEYFWVAVLGLTAAVIISRGTQVKGGLALLFGLLISTVGLDVTLGQPRFTFGSEDLYRGIDFIPAMIGLFGLSEVLRNVTTRASKIQKLPRVSTKRMVRDSFAEIGRNKGKVAQGSAIGSAVGALPGAGADIAAWISYAVAKNTSKRRDEYGKGSFEPIAGAASANNAALGSAFIPTLAFGIPGDTITAILIGVLIVKGVEPGPMLFTGDTSTLFSIYIIFILANLLLLPFGFVLIKGAATILKIPRAVLMAMIVAVSVVGAYAINSGYLEVIIVLAFGLLGVLFERFGIPLAPVVLGIVLGPIVERNFMSSVIKTNWDFTQFLNRPISAVLIALTVLLLLFPLLSNIAGRVRARKPISGAGAAEDAHDTPAESGDHAAVSDGVTASSAPDDRPERESEGTP</sequence>
<feature type="compositionally biased region" description="Basic and acidic residues" evidence="1">
    <location>
        <begin position="508"/>
        <end position="519"/>
    </location>
</feature>
<dbReference type="EMBL" id="JAFFJS010000004">
    <property type="protein sequence ID" value="MBM9433648.1"/>
    <property type="molecule type" value="Genomic_DNA"/>
</dbReference>
<feature type="transmembrane region" description="Helical" evidence="2">
    <location>
        <begin position="20"/>
        <end position="53"/>
    </location>
</feature>
<proteinExistence type="predicted"/>
<gene>
    <name evidence="4" type="ORF">JVW63_08050</name>
</gene>
<feature type="transmembrane region" description="Helical" evidence="2">
    <location>
        <begin position="466"/>
        <end position="488"/>
    </location>
</feature>
<feature type="transmembrane region" description="Helical" evidence="2">
    <location>
        <begin position="59"/>
        <end position="81"/>
    </location>
</feature>
<evidence type="ECO:0000256" key="2">
    <source>
        <dbReference type="SAM" id="Phobius"/>
    </source>
</evidence>